<feature type="region of interest" description="Disordered" evidence="1">
    <location>
        <begin position="242"/>
        <end position="261"/>
    </location>
</feature>
<dbReference type="EMBL" id="CP103300">
    <property type="protein sequence ID" value="UYM14280.1"/>
    <property type="molecule type" value="Genomic_DNA"/>
</dbReference>
<evidence type="ECO:0000313" key="2">
    <source>
        <dbReference type="EMBL" id="UYM14280.1"/>
    </source>
</evidence>
<feature type="compositionally biased region" description="Low complexity" evidence="1">
    <location>
        <begin position="245"/>
        <end position="261"/>
    </location>
</feature>
<protein>
    <submittedName>
        <fullName evidence="2">ATP-binding protein</fullName>
    </submittedName>
</protein>
<dbReference type="InterPro" id="IPR027417">
    <property type="entry name" value="P-loop_NTPase"/>
</dbReference>
<keyword evidence="2" id="KW-0547">Nucleotide-binding</keyword>
<organism evidence="2 3">
    <name type="scientific">Endozoicomonas euniceicola</name>
    <dbReference type="NCBI Taxonomy" id="1234143"/>
    <lineage>
        <taxon>Bacteria</taxon>
        <taxon>Pseudomonadati</taxon>
        <taxon>Pseudomonadota</taxon>
        <taxon>Gammaproteobacteria</taxon>
        <taxon>Oceanospirillales</taxon>
        <taxon>Endozoicomonadaceae</taxon>
        <taxon>Endozoicomonas</taxon>
    </lineage>
</organism>
<accession>A0ABY6GNN8</accession>
<name>A0ABY6GNN8_9GAMM</name>
<dbReference type="RefSeq" id="WP_262595685.1">
    <property type="nucleotide sequence ID" value="NZ_CP103300.1"/>
</dbReference>
<dbReference type="Pfam" id="PF13479">
    <property type="entry name" value="AAA_24"/>
    <property type="match status" value="1"/>
</dbReference>
<evidence type="ECO:0000256" key="1">
    <source>
        <dbReference type="SAM" id="MobiDB-lite"/>
    </source>
</evidence>
<gene>
    <name evidence="2" type="ORF">NX720_15385</name>
</gene>
<evidence type="ECO:0000313" key="3">
    <source>
        <dbReference type="Proteomes" id="UP001163255"/>
    </source>
</evidence>
<dbReference type="GO" id="GO:0005524">
    <property type="term" value="F:ATP binding"/>
    <property type="evidence" value="ECO:0007669"/>
    <property type="project" value="UniProtKB-KW"/>
</dbReference>
<sequence>MAISLNSISRAAGLSAPRVLIYGDAGTGKTTLAAGAPAPIFLPTEDGLGTLTVDTFPMLTSWGSVTEALSALYHEEHQFKTVVLDSVDHLEPLIWQQVCLEHNKNSIEEFGYGKGYVEALTHWRTLMQWLNALRNDKGMSVILIAHAEIKRFESPEVDSYDRYQIKLHKRASELVQESMDCVLFGNYKTVVQKEDKGFGQSKSRGVSTGQRVLYTEARPAFVAKNRYSLPAEIPMSWDAFNQALTQSSNQPQTQPNPQQGE</sequence>
<keyword evidence="3" id="KW-1185">Reference proteome</keyword>
<dbReference type="SUPFAM" id="SSF52540">
    <property type="entry name" value="P-loop containing nucleoside triphosphate hydrolases"/>
    <property type="match status" value="1"/>
</dbReference>
<keyword evidence="2" id="KW-0067">ATP-binding</keyword>
<reference evidence="2" key="1">
    <citation type="submission" date="2022-10" db="EMBL/GenBank/DDBJ databases">
        <title>Completed Genome Sequence of two octocoral isolated bacterium, Endozoicomonas euniceicola EF212T and Endozoicomonas gorgoniicola PS125T.</title>
        <authorList>
            <person name="Chiou Y.-J."/>
            <person name="Chen Y.-H."/>
        </authorList>
    </citation>
    <scope>NUCLEOTIDE SEQUENCE</scope>
    <source>
        <strain evidence="2">EF212</strain>
    </source>
</reference>
<dbReference type="Proteomes" id="UP001163255">
    <property type="component" value="Chromosome"/>
</dbReference>
<proteinExistence type="predicted"/>